<feature type="transmembrane region" description="Helical" evidence="1">
    <location>
        <begin position="77"/>
        <end position="97"/>
    </location>
</feature>
<keyword evidence="3" id="KW-1185">Reference proteome</keyword>
<keyword evidence="1" id="KW-1133">Transmembrane helix</keyword>
<evidence type="ECO:0000313" key="2">
    <source>
        <dbReference type="EMBL" id="PBK86745.1"/>
    </source>
</evidence>
<evidence type="ECO:0000256" key="1">
    <source>
        <dbReference type="SAM" id="Phobius"/>
    </source>
</evidence>
<reference evidence="3" key="1">
    <citation type="journal article" date="2017" name="Nat. Ecol. Evol.">
        <title>Genome expansion and lineage-specific genetic innovations in the forest pathogenic fungi Armillaria.</title>
        <authorList>
            <person name="Sipos G."/>
            <person name="Prasanna A.N."/>
            <person name="Walter M.C."/>
            <person name="O'Connor E."/>
            <person name="Balint B."/>
            <person name="Krizsan K."/>
            <person name="Kiss B."/>
            <person name="Hess J."/>
            <person name="Varga T."/>
            <person name="Slot J."/>
            <person name="Riley R."/>
            <person name="Boka B."/>
            <person name="Rigling D."/>
            <person name="Barry K."/>
            <person name="Lee J."/>
            <person name="Mihaltcheva S."/>
            <person name="LaButti K."/>
            <person name="Lipzen A."/>
            <person name="Waldron R."/>
            <person name="Moloney N.M."/>
            <person name="Sperisen C."/>
            <person name="Kredics L."/>
            <person name="Vagvoelgyi C."/>
            <person name="Patrignani A."/>
            <person name="Fitzpatrick D."/>
            <person name="Nagy I."/>
            <person name="Doyle S."/>
            <person name="Anderson J.B."/>
            <person name="Grigoriev I.V."/>
            <person name="Gueldener U."/>
            <person name="Muensterkoetter M."/>
            <person name="Nagy L.G."/>
        </authorList>
    </citation>
    <scope>NUCLEOTIDE SEQUENCE [LARGE SCALE GENOMIC DNA]</scope>
    <source>
        <strain evidence="3">Ar21-2</strain>
    </source>
</reference>
<organism evidence="2 3">
    <name type="scientific">Armillaria gallica</name>
    <name type="common">Bulbous honey fungus</name>
    <name type="synonym">Armillaria bulbosa</name>
    <dbReference type="NCBI Taxonomy" id="47427"/>
    <lineage>
        <taxon>Eukaryota</taxon>
        <taxon>Fungi</taxon>
        <taxon>Dikarya</taxon>
        <taxon>Basidiomycota</taxon>
        <taxon>Agaricomycotina</taxon>
        <taxon>Agaricomycetes</taxon>
        <taxon>Agaricomycetidae</taxon>
        <taxon>Agaricales</taxon>
        <taxon>Marasmiineae</taxon>
        <taxon>Physalacriaceae</taxon>
        <taxon>Armillaria</taxon>
    </lineage>
</organism>
<dbReference type="AlphaFoldDB" id="A0A2H3CUP6"/>
<keyword evidence="1" id="KW-0472">Membrane</keyword>
<dbReference type="EMBL" id="KZ293682">
    <property type="protein sequence ID" value="PBK86745.1"/>
    <property type="molecule type" value="Genomic_DNA"/>
</dbReference>
<sequence>MRGWTKNIARVCAHLACADPYRHGLGSNRIEMLNLKRSMRGQWMCLQRERIREELRVEEWQLDVRTMGQGVLVEHRVIHIHVLPLGVSGISIVIGWYRGGLLDELGSCRHMDGQRRSIGPFNGHVHST</sequence>
<name>A0A2H3CUP6_ARMGA</name>
<gene>
    <name evidence="2" type="ORF">ARMGADRAFT_479553</name>
</gene>
<protein>
    <submittedName>
        <fullName evidence="2">Uncharacterized protein</fullName>
    </submittedName>
</protein>
<evidence type="ECO:0000313" key="3">
    <source>
        <dbReference type="Proteomes" id="UP000217790"/>
    </source>
</evidence>
<accession>A0A2H3CUP6</accession>
<proteinExistence type="predicted"/>
<keyword evidence="1" id="KW-0812">Transmembrane</keyword>
<dbReference type="InParanoid" id="A0A2H3CUP6"/>
<dbReference type="OrthoDB" id="10618110at2759"/>
<dbReference type="Proteomes" id="UP000217790">
    <property type="component" value="Unassembled WGS sequence"/>
</dbReference>